<keyword evidence="1" id="KW-0812">Transmembrane</keyword>
<dbReference type="InterPro" id="IPR019250">
    <property type="entry name" value="DUF2227_metal-bd"/>
</dbReference>
<name>Q12Y60_METBU</name>
<keyword evidence="3" id="KW-1185">Reference proteome</keyword>
<evidence type="ECO:0000313" key="2">
    <source>
        <dbReference type="EMBL" id="ABE51616.1"/>
    </source>
</evidence>
<dbReference type="OrthoDB" id="147379at2157"/>
<gene>
    <name evidence="2" type="ordered locus">Mbur_0645</name>
</gene>
<reference evidence="3" key="1">
    <citation type="journal article" date="2009" name="ISME J.">
        <title>The genome sequence of the psychrophilic archaeon, Methanococcoides burtonii: the role of genome evolution in cold adaptation.</title>
        <authorList>
            <person name="Allen M.A."/>
            <person name="Lauro F.M."/>
            <person name="Williams T.J."/>
            <person name="Burg D."/>
            <person name="Siddiqui K.S."/>
            <person name="De Francisci D."/>
            <person name="Chong K.W."/>
            <person name="Pilak O."/>
            <person name="Chew H.H."/>
            <person name="De Maere M.Z."/>
            <person name="Ting L."/>
            <person name="Katrib M."/>
            <person name="Ng C."/>
            <person name="Sowers K.R."/>
            <person name="Galperin M.Y."/>
            <person name="Anderson I.J."/>
            <person name="Ivanova N."/>
            <person name="Dalin E."/>
            <person name="Martinez M."/>
            <person name="Lapidus A."/>
            <person name="Hauser L."/>
            <person name="Land M."/>
            <person name="Thomas T."/>
            <person name="Cavicchioli R."/>
        </authorList>
    </citation>
    <scope>NUCLEOTIDE SEQUENCE [LARGE SCALE GENOMIC DNA]</scope>
    <source>
        <strain evidence="3">DSM 6242 / NBRC 107633 / OCM 468 / ACE-M</strain>
    </source>
</reference>
<feature type="transmembrane region" description="Helical" evidence="1">
    <location>
        <begin position="37"/>
        <end position="57"/>
    </location>
</feature>
<sequence>MPGGKTHDTINIAVLIIILAGIFYLIMGNLSEMAARYLDIYTISVLSLSYIFATFFLSPDLDIESKPYKRWKMFRILWWPYKVIFKHRGLSHNPIIGPLSIVINLALIVALLLLFMGVELHQGHSRYIIAATTGMILSMEIHIISDFLISKMKNLF</sequence>
<dbReference type="RefSeq" id="WP_011498775.1">
    <property type="nucleotide sequence ID" value="NC_007955.1"/>
</dbReference>
<keyword evidence="1" id="KW-0472">Membrane</keyword>
<feature type="transmembrane region" description="Helical" evidence="1">
    <location>
        <begin position="12"/>
        <end position="30"/>
    </location>
</feature>
<dbReference type="KEGG" id="mbu:Mbur_0645"/>
<evidence type="ECO:0000256" key="1">
    <source>
        <dbReference type="SAM" id="Phobius"/>
    </source>
</evidence>
<dbReference type="GeneID" id="3997975"/>
<accession>Q12Y60</accession>
<organism evidence="2 3">
    <name type="scientific">Methanococcoides burtonii (strain DSM 6242 / NBRC 107633 / OCM 468 / ACE-M)</name>
    <dbReference type="NCBI Taxonomy" id="259564"/>
    <lineage>
        <taxon>Archaea</taxon>
        <taxon>Methanobacteriati</taxon>
        <taxon>Methanobacteriota</taxon>
        <taxon>Stenosarchaea group</taxon>
        <taxon>Methanomicrobia</taxon>
        <taxon>Methanosarcinales</taxon>
        <taxon>Methanosarcinaceae</taxon>
        <taxon>Methanococcoides</taxon>
    </lineage>
</organism>
<dbReference type="Proteomes" id="UP000001979">
    <property type="component" value="Chromosome"/>
</dbReference>
<dbReference type="Pfam" id="PF09988">
    <property type="entry name" value="DUF2227"/>
    <property type="match status" value="1"/>
</dbReference>
<dbReference type="AlphaFoldDB" id="Q12Y60"/>
<evidence type="ECO:0008006" key="4">
    <source>
        <dbReference type="Google" id="ProtNLM"/>
    </source>
</evidence>
<feature type="transmembrane region" description="Helical" evidence="1">
    <location>
        <begin position="95"/>
        <end position="115"/>
    </location>
</feature>
<keyword evidence="1" id="KW-1133">Transmembrane helix</keyword>
<protein>
    <recommendedName>
        <fullName evidence="4">Metal-binding protein</fullName>
    </recommendedName>
</protein>
<proteinExistence type="predicted"/>
<dbReference type="HOGENOM" id="CLU_111923_1_0_2"/>
<feature type="transmembrane region" description="Helical" evidence="1">
    <location>
        <begin position="127"/>
        <end position="149"/>
    </location>
</feature>
<dbReference type="PANTHER" id="PTHR39085:SF1">
    <property type="entry name" value="SLL0924 PROTEIN"/>
    <property type="match status" value="1"/>
</dbReference>
<evidence type="ECO:0000313" key="3">
    <source>
        <dbReference type="Proteomes" id="UP000001979"/>
    </source>
</evidence>
<dbReference type="PANTHER" id="PTHR39085">
    <property type="entry name" value="SLL0924 PROTEIN"/>
    <property type="match status" value="1"/>
</dbReference>
<dbReference type="EMBL" id="CP000300">
    <property type="protein sequence ID" value="ABE51616.1"/>
    <property type="molecule type" value="Genomic_DNA"/>
</dbReference>